<evidence type="ECO:0000313" key="1">
    <source>
        <dbReference type="EMBL" id="MBB5254311.1"/>
    </source>
</evidence>
<dbReference type="RefSeq" id="WP_231113644.1">
    <property type="nucleotide sequence ID" value="NZ_CP045484.1"/>
</dbReference>
<dbReference type="GeneID" id="68930184"/>
<name>A0A7J9RU00_SULOH</name>
<dbReference type="EMBL" id="JACHFY010000013">
    <property type="protein sequence ID" value="MBB5254311.1"/>
    <property type="molecule type" value="Genomic_DNA"/>
</dbReference>
<proteinExistence type="predicted"/>
<dbReference type="AlphaFoldDB" id="A0A7J9RU00"/>
<reference evidence="1 2" key="1">
    <citation type="submission" date="2020-08" db="EMBL/GenBank/DDBJ databases">
        <title>Genomic Encyclopedia of Type Strains, Phase IV (KMG-IV): sequencing the most valuable type-strain genomes for metagenomic binning, comparative biology and taxonomic classification.</title>
        <authorList>
            <person name="Goeker M."/>
        </authorList>
    </citation>
    <scope>NUCLEOTIDE SEQUENCE [LARGE SCALE GENOMIC DNA]</scope>
    <source>
        <strain evidence="1 2">DSM 12421</strain>
    </source>
</reference>
<sequence>MKIKILMSKFIESLREDHEVILKALNVLNNVEAIDAIKKIVDFIKNFVDNCHHMKEKSAIPFPRTKGIS</sequence>
<organism evidence="1 2">
    <name type="scientific">Sulfurisphaera ohwakuensis</name>
    <dbReference type="NCBI Taxonomy" id="69656"/>
    <lineage>
        <taxon>Archaea</taxon>
        <taxon>Thermoproteota</taxon>
        <taxon>Thermoprotei</taxon>
        <taxon>Sulfolobales</taxon>
        <taxon>Sulfolobaceae</taxon>
        <taxon>Sulfurisphaera</taxon>
    </lineage>
</organism>
<accession>A0A7J9RU00</accession>
<dbReference type="Proteomes" id="UP000582213">
    <property type="component" value="Unassembled WGS sequence"/>
</dbReference>
<protein>
    <submittedName>
        <fullName evidence="1">Hemerythrin-like domain-containing protein</fullName>
    </submittedName>
</protein>
<comment type="caution">
    <text evidence="1">The sequence shown here is derived from an EMBL/GenBank/DDBJ whole genome shotgun (WGS) entry which is preliminary data.</text>
</comment>
<evidence type="ECO:0000313" key="2">
    <source>
        <dbReference type="Proteomes" id="UP000582213"/>
    </source>
</evidence>
<gene>
    <name evidence="1" type="ORF">HNQ62_002085</name>
</gene>